<comment type="caution">
    <text evidence="1">The sequence shown here is derived from an EMBL/GenBank/DDBJ whole genome shotgun (WGS) entry which is preliminary data.</text>
</comment>
<dbReference type="PANTHER" id="PTHR31834:SF1">
    <property type="entry name" value="INITIATION-SPECIFIC ALPHA-1,6-MANNOSYLTRANSFERASE"/>
    <property type="match status" value="1"/>
</dbReference>
<dbReference type="GO" id="GO:0006487">
    <property type="term" value="P:protein N-linked glycosylation"/>
    <property type="evidence" value="ECO:0007669"/>
    <property type="project" value="TreeGrafter"/>
</dbReference>
<dbReference type="InterPro" id="IPR039367">
    <property type="entry name" value="Och1-like"/>
</dbReference>
<keyword evidence="1" id="KW-0808">Transferase</keyword>
<dbReference type="InterPro" id="IPR029044">
    <property type="entry name" value="Nucleotide-diphossugar_trans"/>
</dbReference>
<organism evidence="1 2">
    <name type="scientific">Chryseobacterium taiwanense</name>
    <dbReference type="NCBI Taxonomy" id="363331"/>
    <lineage>
        <taxon>Bacteria</taxon>
        <taxon>Pseudomonadati</taxon>
        <taxon>Bacteroidota</taxon>
        <taxon>Flavobacteriia</taxon>
        <taxon>Flavobacteriales</taxon>
        <taxon>Weeksellaceae</taxon>
        <taxon>Chryseobacterium group</taxon>
        <taxon>Chryseobacterium</taxon>
    </lineage>
</organism>
<dbReference type="OrthoDB" id="277808at2"/>
<dbReference type="Proteomes" id="UP000031167">
    <property type="component" value="Unassembled WGS sequence"/>
</dbReference>
<keyword evidence="2" id="KW-1185">Reference proteome</keyword>
<protein>
    <submittedName>
        <fullName evidence="1">Glycosyl transferase</fullName>
    </submittedName>
</protein>
<name>A0A0B4CNY9_9FLAO</name>
<reference evidence="1 2" key="1">
    <citation type="submission" date="2014-12" db="EMBL/GenBank/DDBJ databases">
        <title>Genome sequencing of Chryseobacterium taiwanense TPW19.</title>
        <authorList>
            <person name="Tan P.W."/>
            <person name="Chan K.-G."/>
        </authorList>
    </citation>
    <scope>NUCLEOTIDE SEQUENCE [LARGE SCALE GENOMIC DNA]</scope>
    <source>
        <strain evidence="1 2">TPW19</strain>
    </source>
</reference>
<dbReference type="GO" id="GO:0000009">
    <property type="term" value="F:alpha-1,6-mannosyltransferase activity"/>
    <property type="evidence" value="ECO:0007669"/>
    <property type="project" value="InterPro"/>
</dbReference>
<gene>
    <name evidence="1" type="ORF">RM51_10050</name>
</gene>
<dbReference type="SUPFAM" id="SSF53448">
    <property type="entry name" value="Nucleotide-diphospho-sugar transferases"/>
    <property type="match status" value="1"/>
</dbReference>
<proteinExistence type="predicted"/>
<dbReference type="STRING" id="363331.RM51_10050"/>
<dbReference type="InterPro" id="IPR007577">
    <property type="entry name" value="GlycoTrfase_DXD_sugar-bd_CS"/>
</dbReference>
<dbReference type="EMBL" id="JWTA01000007">
    <property type="protein sequence ID" value="KIC62984.1"/>
    <property type="molecule type" value="Genomic_DNA"/>
</dbReference>
<accession>A0A0B4CNY9</accession>
<evidence type="ECO:0000313" key="2">
    <source>
        <dbReference type="Proteomes" id="UP000031167"/>
    </source>
</evidence>
<dbReference type="Gene3D" id="3.90.550.20">
    <property type="match status" value="1"/>
</dbReference>
<evidence type="ECO:0000313" key="1">
    <source>
        <dbReference type="EMBL" id="KIC62984.1"/>
    </source>
</evidence>
<sequence length="224" mass="26791">MAIPKQIFQTFKTDKLPWLTKFHIKRMLKKNPEYQYHFYDDKRITEFFKDEFPPEYLKAYNRLTIGAAKADFFRYAILYKKGGVYLDIDSGINIPLRKLIREDDTALVTDEDPPTYYVQWGLVYEAGHPFLQRTLENILDNIKNNPYPHNVHKTTGPTVYTDSIKECLKENPNIPHRFLGPHYDNKMQFKYKLGKFFLYKDKSEHWKKKQLTQNIIRPENEDSV</sequence>
<dbReference type="AlphaFoldDB" id="A0A0B4CNY9"/>
<dbReference type="RefSeq" id="WP_039368501.1">
    <property type="nucleotide sequence ID" value="NZ_JWTA01000007.1"/>
</dbReference>
<dbReference type="Pfam" id="PF04488">
    <property type="entry name" value="Gly_transf_sug"/>
    <property type="match status" value="1"/>
</dbReference>
<dbReference type="PANTHER" id="PTHR31834">
    <property type="entry name" value="INITIATION-SPECIFIC ALPHA-1,6-MANNOSYLTRANSFERASE"/>
    <property type="match status" value="1"/>
</dbReference>